<dbReference type="GO" id="GO:0043190">
    <property type="term" value="C:ATP-binding cassette (ABC) transporter complex"/>
    <property type="evidence" value="ECO:0007669"/>
    <property type="project" value="InterPro"/>
</dbReference>
<accession>A0A437K8H4</accession>
<dbReference type="RefSeq" id="WP_127739541.1">
    <property type="nucleotide sequence ID" value="NZ_RZTZ01000007.1"/>
</dbReference>
<dbReference type="Proteomes" id="UP000288024">
    <property type="component" value="Unassembled WGS sequence"/>
</dbReference>
<dbReference type="GO" id="GO:0015871">
    <property type="term" value="P:choline transport"/>
    <property type="evidence" value="ECO:0007669"/>
    <property type="project" value="TreeGrafter"/>
</dbReference>
<evidence type="ECO:0000313" key="8">
    <source>
        <dbReference type="Proteomes" id="UP000288024"/>
    </source>
</evidence>
<dbReference type="SUPFAM" id="SSF53850">
    <property type="entry name" value="Periplasmic binding protein-like II"/>
    <property type="match status" value="2"/>
</dbReference>
<evidence type="ECO:0000256" key="5">
    <source>
        <dbReference type="SAM" id="SignalP"/>
    </source>
</evidence>
<dbReference type="GO" id="GO:0031460">
    <property type="term" value="P:glycine betaine transport"/>
    <property type="evidence" value="ECO:0007669"/>
    <property type="project" value="TreeGrafter"/>
</dbReference>
<protein>
    <submittedName>
        <fullName evidence="7">Glycine/betaine ABC transporter</fullName>
    </submittedName>
</protein>
<keyword evidence="3" id="KW-1003">Cell membrane</keyword>
<dbReference type="InterPro" id="IPR007210">
    <property type="entry name" value="ABC_Gly_betaine_transp_sub-bd"/>
</dbReference>
<comment type="caution">
    <text evidence="7">The sequence shown here is derived from an EMBL/GenBank/DDBJ whole genome shotgun (WGS) entry which is preliminary data.</text>
</comment>
<evidence type="ECO:0000256" key="2">
    <source>
        <dbReference type="ARBA" id="ARBA00022448"/>
    </source>
</evidence>
<feature type="signal peptide" evidence="5">
    <location>
        <begin position="1"/>
        <end position="20"/>
    </location>
</feature>
<evidence type="ECO:0000256" key="1">
    <source>
        <dbReference type="ARBA" id="ARBA00004236"/>
    </source>
</evidence>
<dbReference type="Pfam" id="PF04069">
    <property type="entry name" value="OpuAC"/>
    <property type="match status" value="2"/>
</dbReference>
<dbReference type="GO" id="GO:0005275">
    <property type="term" value="F:amine transmembrane transporter activity"/>
    <property type="evidence" value="ECO:0007669"/>
    <property type="project" value="TreeGrafter"/>
</dbReference>
<dbReference type="Gene3D" id="3.40.190.100">
    <property type="entry name" value="Glycine betaine-binding periplasmic protein, domain 2"/>
    <property type="match status" value="1"/>
</dbReference>
<evidence type="ECO:0000259" key="6">
    <source>
        <dbReference type="Pfam" id="PF04069"/>
    </source>
</evidence>
<feature type="domain" description="ABC-type glycine betaine transport system substrate-binding" evidence="6">
    <location>
        <begin position="32"/>
        <end position="175"/>
    </location>
</feature>
<gene>
    <name evidence="7" type="ORF">EM808_17790</name>
</gene>
<dbReference type="PANTHER" id="PTHR47737">
    <property type="entry name" value="GLYCINE BETAINE/PROLINE BETAINE TRANSPORT SYSTEM PERMEASE PROTEIN PROW"/>
    <property type="match status" value="1"/>
</dbReference>
<keyword evidence="2" id="KW-0813">Transport</keyword>
<dbReference type="Gene3D" id="3.10.105.10">
    <property type="entry name" value="Dipeptide-binding Protein, Domain 3"/>
    <property type="match status" value="1"/>
</dbReference>
<dbReference type="AlphaFoldDB" id="A0A437K8H4"/>
<evidence type="ECO:0000256" key="4">
    <source>
        <dbReference type="ARBA" id="ARBA00023136"/>
    </source>
</evidence>
<organism evidence="7 8">
    <name type="scientific">Niallia taxi</name>
    <dbReference type="NCBI Taxonomy" id="2499688"/>
    <lineage>
        <taxon>Bacteria</taxon>
        <taxon>Bacillati</taxon>
        <taxon>Bacillota</taxon>
        <taxon>Bacilli</taxon>
        <taxon>Bacillales</taxon>
        <taxon>Bacillaceae</taxon>
        <taxon>Niallia</taxon>
    </lineage>
</organism>
<dbReference type="PANTHER" id="PTHR47737:SF1">
    <property type="entry name" value="GLYCINE BETAINE_PROLINE BETAINE TRANSPORT SYSTEM PERMEASE PROTEIN PROW"/>
    <property type="match status" value="1"/>
</dbReference>
<dbReference type="EMBL" id="RZTZ01000007">
    <property type="protein sequence ID" value="RVT60288.1"/>
    <property type="molecule type" value="Genomic_DNA"/>
</dbReference>
<evidence type="ECO:0000313" key="7">
    <source>
        <dbReference type="EMBL" id="RVT60288.1"/>
    </source>
</evidence>
<keyword evidence="5" id="KW-0732">Signal</keyword>
<evidence type="ECO:0000256" key="3">
    <source>
        <dbReference type="ARBA" id="ARBA00022475"/>
    </source>
</evidence>
<sequence>MLKKLSGVTLAMAVTIGLTACGGSETSGSGSLGEQLDYEIVGIDPGSGLMNATLNNVLPGYGLDEKWKVIEGSDTAMTAELTKAIKNEDPIIVTGWVPHWIFNEFDLKMLEDPKELYGGEEYIHTLVRHGLQDDLPEAYKFLDQFEWGPEEMQDVMVKIQSGKSEQEAAEEWVAENADLVNSWTEGVKPGNGEEISMTYAAWADSIASNNVVKYVLEKKLEYSVNLIQVEPGAMWAGVSDGSVDAMIGAALPTTHAAYYKKFEGDFVDLGPNFTGLKNGLVVPAYMDIDSIEDLQDL</sequence>
<dbReference type="GO" id="GO:0015226">
    <property type="term" value="F:carnitine transmembrane transporter activity"/>
    <property type="evidence" value="ECO:0007669"/>
    <property type="project" value="TreeGrafter"/>
</dbReference>
<keyword evidence="4" id="KW-0472">Membrane</keyword>
<dbReference type="PROSITE" id="PS51257">
    <property type="entry name" value="PROKAR_LIPOPROTEIN"/>
    <property type="match status" value="1"/>
</dbReference>
<feature type="domain" description="ABC-type glycine betaine transport system substrate-binding" evidence="6">
    <location>
        <begin position="194"/>
        <end position="296"/>
    </location>
</feature>
<keyword evidence="8" id="KW-1185">Reference proteome</keyword>
<comment type="subcellular location">
    <subcellularLocation>
        <location evidence="1">Cell membrane</location>
    </subcellularLocation>
</comment>
<reference evidence="7 8" key="1">
    <citation type="submission" date="2019-01" db="EMBL/GenBank/DDBJ databases">
        <title>Bacillus sp. M5HDSG1-1, whole genome shotgun sequence.</title>
        <authorList>
            <person name="Tuo L."/>
        </authorList>
    </citation>
    <scope>NUCLEOTIDE SEQUENCE [LARGE SCALE GENOMIC DNA]</scope>
    <source>
        <strain evidence="7 8">M5HDSG1-1</strain>
    </source>
</reference>
<proteinExistence type="predicted"/>
<feature type="chain" id="PRO_5039706094" evidence="5">
    <location>
        <begin position="21"/>
        <end position="297"/>
    </location>
</feature>
<name>A0A437K8H4_9BACI</name>